<dbReference type="AlphaFoldDB" id="A0A914CMQ7"/>
<feature type="compositionally biased region" description="Basic and acidic residues" evidence="1">
    <location>
        <begin position="31"/>
        <end position="57"/>
    </location>
</feature>
<name>A0A914CMQ7_9BILA</name>
<accession>A0A914CMQ7</accession>
<dbReference type="WBParaSite" id="ACRNAN_scaffold12476.g9241.t1">
    <property type="protein sequence ID" value="ACRNAN_scaffold12476.g9241.t1"/>
    <property type="gene ID" value="ACRNAN_scaffold12476.g9241"/>
</dbReference>
<protein>
    <submittedName>
        <fullName evidence="3">Uncharacterized protein</fullName>
    </submittedName>
</protein>
<keyword evidence="2" id="KW-1185">Reference proteome</keyword>
<feature type="compositionally biased region" description="Basic and acidic residues" evidence="1">
    <location>
        <begin position="7"/>
        <end position="23"/>
    </location>
</feature>
<organism evidence="2 3">
    <name type="scientific">Acrobeloides nanus</name>
    <dbReference type="NCBI Taxonomy" id="290746"/>
    <lineage>
        <taxon>Eukaryota</taxon>
        <taxon>Metazoa</taxon>
        <taxon>Ecdysozoa</taxon>
        <taxon>Nematoda</taxon>
        <taxon>Chromadorea</taxon>
        <taxon>Rhabditida</taxon>
        <taxon>Tylenchina</taxon>
        <taxon>Cephalobomorpha</taxon>
        <taxon>Cephaloboidea</taxon>
        <taxon>Cephalobidae</taxon>
        <taxon>Acrobeloides</taxon>
    </lineage>
</organism>
<proteinExistence type="predicted"/>
<evidence type="ECO:0000313" key="2">
    <source>
        <dbReference type="Proteomes" id="UP000887540"/>
    </source>
</evidence>
<sequence>MLYELRAVNDEQDYKEHKPDNSDVAHFGKPIFDHEDTHKSDSRRSSLSDEENKKVHFDCLSTGHQEHKPVRKMTK</sequence>
<feature type="region of interest" description="Disordered" evidence="1">
    <location>
        <begin position="1"/>
        <end position="75"/>
    </location>
</feature>
<dbReference type="Proteomes" id="UP000887540">
    <property type="component" value="Unplaced"/>
</dbReference>
<evidence type="ECO:0000256" key="1">
    <source>
        <dbReference type="SAM" id="MobiDB-lite"/>
    </source>
</evidence>
<reference evidence="3" key="1">
    <citation type="submission" date="2022-11" db="UniProtKB">
        <authorList>
            <consortium name="WormBaseParasite"/>
        </authorList>
    </citation>
    <scope>IDENTIFICATION</scope>
</reference>
<evidence type="ECO:0000313" key="3">
    <source>
        <dbReference type="WBParaSite" id="ACRNAN_scaffold12476.g9241.t1"/>
    </source>
</evidence>